<evidence type="ECO:0000313" key="2">
    <source>
        <dbReference type="EMBL" id="TGM14934.1"/>
    </source>
</evidence>
<comment type="caution">
    <text evidence="2">The sequence shown here is derived from an EMBL/GenBank/DDBJ whole genome shotgun (WGS) entry which is preliminary data.</text>
</comment>
<keyword evidence="1" id="KW-0472">Membrane</keyword>
<keyword evidence="1" id="KW-0812">Transmembrane</keyword>
<dbReference type="EMBL" id="RQGT01000071">
    <property type="protein sequence ID" value="TGM14934.1"/>
    <property type="molecule type" value="Genomic_DNA"/>
</dbReference>
<name>A0ABY2N3D6_9LEPT</name>
<feature type="transmembrane region" description="Helical" evidence="1">
    <location>
        <begin position="12"/>
        <end position="32"/>
    </location>
</feature>
<sequence>MNPSFVNLRLFGYGILVWLIPFFLAIPLFQLIGTHRIVFKSVMCFLLVLTVVVFWSLYLKKIRTDFFKHSYYASVVWLALSIVPDLFAFLLGFKMDEVTYFTEIAISYLAIPTILIGSAWLLEWKLAEKK</sequence>
<organism evidence="2 3">
    <name type="scientific">Leptospira stimsonii</name>
    <dbReference type="NCBI Taxonomy" id="2202203"/>
    <lineage>
        <taxon>Bacteria</taxon>
        <taxon>Pseudomonadati</taxon>
        <taxon>Spirochaetota</taxon>
        <taxon>Spirochaetia</taxon>
        <taxon>Leptospirales</taxon>
        <taxon>Leptospiraceae</taxon>
        <taxon>Leptospira</taxon>
    </lineage>
</organism>
<protein>
    <submittedName>
        <fullName evidence="2">Uncharacterized protein</fullName>
    </submittedName>
</protein>
<dbReference type="Proteomes" id="UP000297422">
    <property type="component" value="Unassembled WGS sequence"/>
</dbReference>
<feature type="transmembrane region" description="Helical" evidence="1">
    <location>
        <begin position="38"/>
        <end position="59"/>
    </location>
</feature>
<evidence type="ECO:0000313" key="3">
    <source>
        <dbReference type="Proteomes" id="UP000297422"/>
    </source>
</evidence>
<feature type="transmembrane region" description="Helical" evidence="1">
    <location>
        <begin position="105"/>
        <end position="122"/>
    </location>
</feature>
<reference evidence="3" key="1">
    <citation type="journal article" date="2019" name="PLoS Negl. Trop. Dis.">
        <title>Revisiting the worldwide diversity of Leptospira species in the environment.</title>
        <authorList>
            <person name="Vincent A.T."/>
            <person name="Schiettekatte O."/>
            <person name="Bourhy P."/>
            <person name="Veyrier F.J."/>
            <person name="Picardeau M."/>
        </authorList>
    </citation>
    <scope>NUCLEOTIDE SEQUENCE [LARGE SCALE GENOMIC DNA]</scope>
    <source>
        <strain evidence="3">201702407</strain>
    </source>
</reference>
<evidence type="ECO:0000256" key="1">
    <source>
        <dbReference type="SAM" id="Phobius"/>
    </source>
</evidence>
<feature type="transmembrane region" description="Helical" evidence="1">
    <location>
        <begin position="71"/>
        <end position="93"/>
    </location>
</feature>
<keyword evidence="3" id="KW-1185">Reference proteome</keyword>
<gene>
    <name evidence="2" type="ORF">EHQ90_10680</name>
</gene>
<dbReference type="RefSeq" id="WP_135685164.1">
    <property type="nucleotide sequence ID" value="NZ_RQEQ01000006.1"/>
</dbReference>
<proteinExistence type="predicted"/>
<accession>A0ABY2N3D6</accession>
<keyword evidence="1" id="KW-1133">Transmembrane helix</keyword>